<feature type="region of interest" description="Disordered" evidence="2">
    <location>
        <begin position="173"/>
        <end position="198"/>
    </location>
</feature>
<dbReference type="Proteomes" id="UP001551210">
    <property type="component" value="Unassembled WGS sequence"/>
</dbReference>
<comment type="similarity">
    <text evidence="1">Belongs to the CAPAB/TerDEXZ family.</text>
</comment>
<dbReference type="EMBL" id="JBEZAM010000035">
    <property type="protein sequence ID" value="MEU7296042.1"/>
    <property type="molecule type" value="Genomic_DNA"/>
</dbReference>
<protein>
    <submittedName>
        <fullName evidence="4">TerD family protein</fullName>
    </submittedName>
</protein>
<feature type="domain" description="TerD" evidence="3">
    <location>
        <begin position="22"/>
        <end position="78"/>
    </location>
</feature>
<proteinExistence type="inferred from homology"/>
<evidence type="ECO:0000313" key="5">
    <source>
        <dbReference type="Proteomes" id="UP001551210"/>
    </source>
</evidence>
<comment type="caution">
    <text evidence="4">The sequence shown here is derived from an EMBL/GenBank/DDBJ whole genome shotgun (WGS) entry which is preliminary data.</text>
</comment>
<name>A0ABV3D0Q5_STREX</name>
<dbReference type="PANTHER" id="PTHR32097">
    <property type="entry name" value="CAMP-BINDING PROTEIN 1-RELATED"/>
    <property type="match status" value="1"/>
</dbReference>
<organism evidence="4 5">
    <name type="scientific">Streptomyces exfoliatus</name>
    <name type="common">Streptomyces hydrogenans</name>
    <dbReference type="NCBI Taxonomy" id="1905"/>
    <lineage>
        <taxon>Bacteria</taxon>
        <taxon>Bacillati</taxon>
        <taxon>Actinomycetota</taxon>
        <taxon>Actinomycetes</taxon>
        <taxon>Kitasatosporales</taxon>
        <taxon>Streptomycetaceae</taxon>
        <taxon>Streptomyces</taxon>
    </lineage>
</organism>
<feature type="compositionally biased region" description="Pro residues" evidence="2">
    <location>
        <begin position="189"/>
        <end position="198"/>
    </location>
</feature>
<dbReference type="PANTHER" id="PTHR32097:SF4">
    <property type="entry name" value="GENERAL STRESS PROTEIN 16U"/>
    <property type="match status" value="1"/>
</dbReference>
<dbReference type="CDD" id="cd06974">
    <property type="entry name" value="TerD_like"/>
    <property type="match status" value="1"/>
</dbReference>
<dbReference type="InterPro" id="IPR003325">
    <property type="entry name" value="TerD"/>
</dbReference>
<accession>A0ABV3D0Q5</accession>
<reference evidence="4 5" key="1">
    <citation type="submission" date="2024-06" db="EMBL/GenBank/DDBJ databases">
        <title>The Natural Products Discovery Center: Release of the First 8490 Sequenced Strains for Exploring Actinobacteria Biosynthetic Diversity.</title>
        <authorList>
            <person name="Kalkreuter E."/>
            <person name="Kautsar S.A."/>
            <person name="Yang D."/>
            <person name="Bader C.D."/>
            <person name="Teijaro C.N."/>
            <person name="Fluegel L."/>
            <person name="Davis C.M."/>
            <person name="Simpson J.R."/>
            <person name="Lauterbach L."/>
            <person name="Steele A.D."/>
            <person name="Gui C."/>
            <person name="Meng S."/>
            <person name="Li G."/>
            <person name="Viehrig K."/>
            <person name="Ye F."/>
            <person name="Su P."/>
            <person name="Kiefer A.F."/>
            <person name="Nichols A."/>
            <person name="Cepeda A.J."/>
            <person name="Yan W."/>
            <person name="Fan B."/>
            <person name="Jiang Y."/>
            <person name="Adhikari A."/>
            <person name="Zheng C.-J."/>
            <person name="Schuster L."/>
            <person name="Cowan T.M."/>
            <person name="Smanski M.J."/>
            <person name="Chevrette M.G."/>
            <person name="De Carvalho L.P.S."/>
            <person name="Shen B."/>
        </authorList>
    </citation>
    <scope>NUCLEOTIDE SEQUENCE [LARGE SCALE GENOMIC DNA]</scope>
    <source>
        <strain evidence="4 5">NPDC045705</strain>
    </source>
</reference>
<sequence length="404" mass="42539">MGHIKESSWVPSVTLRVGIGNVGIAALLLGADGRVRGDADMVFEGQPVHPSGAVRHENTSLVLALHEVEAEVERIVIAGPATTGSLAAMAPDRAVVVAWLIAHPDDANAVVFGEFFRESGGWKFTGIGKGYASGLAELVAEFGVEVAEEEPAAAGPVPLTGVVKMPGQAPPADGDLVVESASAPDPDPDPAPAGPFPPADRPYELVEGWEFGPVFEPFVAEGFGNDVIALDDRVGTGPVLVELAHEGYGYLGLFPLDRRNKDDGFLFNALLPGFLGSAAAQTPKGRPLRMRLDAENRWILRVKPLAAARRLEGTLSGYGPEALIYLGNGADLRVEFEGDPKDGRGYVGIQSYGVGGRTGGRLPDMDLLLNEIGALRQTVPVPQGPQLLSLKAEGPWTLTVNELD</sequence>
<evidence type="ECO:0000256" key="2">
    <source>
        <dbReference type="SAM" id="MobiDB-lite"/>
    </source>
</evidence>
<dbReference type="RefSeq" id="WP_359211382.1">
    <property type="nucleotide sequence ID" value="NZ_JBEZAM010000035.1"/>
</dbReference>
<evidence type="ECO:0000259" key="3">
    <source>
        <dbReference type="Pfam" id="PF02342"/>
    </source>
</evidence>
<evidence type="ECO:0000256" key="1">
    <source>
        <dbReference type="ARBA" id="ARBA00008775"/>
    </source>
</evidence>
<dbReference type="Pfam" id="PF02342">
    <property type="entry name" value="TerD"/>
    <property type="match status" value="2"/>
</dbReference>
<keyword evidence="5" id="KW-1185">Reference proteome</keyword>
<evidence type="ECO:0000313" key="4">
    <source>
        <dbReference type="EMBL" id="MEU7296042.1"/>
    </source>
</evidence>
<dbReference type="InterPro" id="IPR051324">
    <property type="entry name" value="Stress/Tellurium_Resist"/>
</dbReference>
<feature type="domain" description="TerD" evidence="3">
    <location>
        <begin position="107"/>
        <end position="142"/>
    </location>
</feature>
<dbReference type="Gene3D" id="2.60.60.30">
    <property type="entry name" value="sav2460 like domains"/>
    <property type="match status" value="1"/>
</dbReference>
<gene>
    <name evidence="4" type="ORF">AB0A76_22960</name>
</gene>